<evidence type="ECO:0000256" key="8">
    <source>
        <dbReference type="ARBA" id="ARBA00022989"/>
    </source>
</evidence>
<dbReference type="InterPro" id="IPR008250">
    <property type="entry name" value="ATPase_P-typ_transduc_dom_A_sf"/>
</dbReference>
<feature type="transmembrane region" description="Helical" evidence="11">
    <location>
        <begin position="809"/>
        <end position="827"/>
    </location>
</feature>
<evidence type="ECO:0000256" key="6">
    <source>
        <dbReference type="ARBA" id="ARBA00022840"/>
    </source>
</evidence>
<feature type="transmembrane region" description="Helical" evidence="11">
    <location>
        <begin position="85"/>
        <end position="102"/>
    </location>
</feature>
<accession>A0AAE4R9T3</accession>
<gene>
    <name evidence="13" type="ORF">R3Q15_16220</name>
</gene>
<dbReference type="AlphaFoldDB" id="A0AAE4R9T3"/>
<evidence type="ECO:0000256" key="9">
    <source>
        <dbReference type="ARBA" id="ARBA00023136"/>
    </source>
</evidence>
<dbReference type="SUPFAM" id="SSF56784">
    <property type="entry name" value="HAD-like"/>
    <property type="match status" value="1"/>
</dbReference>
<comment type="subcellular location">
    <subcellularLocation>
        <location evidence="1">Cell membrane</location>
        <topology evidence="1">Multi-pass membrane protein</topology>
    </subcellularLocation>
</comment>
<comment type="similarity">
    <text evidence="2">Belongs to the cation transport ATPase (P-type) (TC 3.A.3) family. Type IIA subfamily.</text>
</comment>
<dbReference type="Gene3D" id="3.40.50.1000">
    <property type="entry name" value="HAD superfamily/HAD-like"/>
    <property type="match status" value="1"/>
</dbReference>
<evidence type="ECO:0000256" key="10">
    <source>
        <dbReference type="ARBA" id="ARBA00049360"/>
    </source>
</evidence>
<dbReference type="SFLD" id="SFLDG00002">
    <property type="entry name" value="C1.7:_P-type_atpase_like"/>
    <property type="match status" value="1"/>
</dbReference>
<name>A0AAE4R9T3_9ACTN</name>
<evidence type="ECO:0000256" key="2">
    <source>
        <dbReference type="ARBA" id="ARBA00005675"/>
    </source>
</evidence>
<dbReference type="Gene3D" id="3.40.1110.10">
    <property type="entry name" value="Calcium-transporting ATPase, cytoplasmic domain N"/>
    <property type="match status" value="1"/>
</dbReference>
<dbReference type="Pfam" id="PF00689">
    <property type="entry name" value="Cation_ATPase_C"/>
    <property type="match status" value="1"/>
</dbReference>
<keyword evidence="8 11" id="KW-1133">Transmembrane helix</keyword>
<dbReference type="InterPro" id="IPR050510">
    <property type="entry name" value="Cation_transp_ATPase_P-type"/>
</dbReference>
<evidence type="ECO:0000313" key="14">
    <source>
        <dbReference type="Proteomes" id="UP001185922"/>
    </source>
</evidence>
<dbReference type="PROSITE" id="PS00154">
    <property type="entry name" value="ATPASE_E1_E2"/>
    <property type="match status" value="1"/>
</dbReference>
<dbReference type="InterPro" id="IPR023298">
    <property type="entry name" value="ATPase_P-typ_TM_dom_sf"/>
</dbReference>
<dbReference type="EMBL" id="JAWLKH010000018">
    <property type="protein sequence ID" value="MDV6313421.1"/>
    <property type="molecule type" value="Genomic_DNA"/>
</dbReference>
<feature type="transmembrane region" description="Helical" evidence="11">
    <location>
        <begin position="290"/>
        <end position="307"/>
    </location>
</feature>
<dbReference type="InterPro" id="IPR018303">
    <property type="entry name" value="ATPase_P-typ_P_site"/>
</dbReference>
<proteinExistence type="inferred from homology"/>
<dbReference type="InterPro" id="IPR023299">
    <property type="entry name" value="ATPase_P-typ_cyto_dom_N"/>
</dbReference>
<feature type="transmembrane region" description="Helical" evidence="11">
    <location>
        <begin position="882"/>
        <end position="900"/>
    </location>
</feature>
<dbReference type="SMART" id="SM00831">
    <property type="entry name" value="Cation_ATPase_N"/>
    <property type="match status" value="1"/>
</dbReference>
<dbReference type="SUPFAM" id="SSF81660">
    <property type="entry name" value="Metal cation-transporting ATPase, ATP-binding domain N"/>
    <property type="match status" value="1"/>
</dbReference>
<dbReference type="InterPro" id="IPR059000">
    <property type="entry name" value="ATPase_P-type_domA"/>
</dbReference>
<dbReference type="SFLD" id="SFLDF00027">
    <property type="entry name" value="p-type_atpase"/>
    <property type="match status" value="1"/>
</dbReference>
<dbReference type="Pfam" id="PF00122">
    <property type="entry name" value="E1-E2_ATPase"/>
    <property type="match status" value="1"/>
</dbReference>
<keyword evidence="9 11" id="KW-0472">Membrane</keyword>
<dbReference type="InterPro" id="IPR036412">
    <property type="entry name" value="HAD-like_sf"/>
</dbReference>
<evidence type="ECO:0000256" key="4">
    <source>
        <dbReference type="ARBA" id="ARBA00022692"/>
    </source>
</evidence>
<reference evidence="13" key="1">
    <citation type="submission" date="2023-10" db="EMBL/GenBank/DDBJ databases">
        <title>Development of a sustainable strategy for remediation of hydrocarbon-contaminated territories based on the waste exchange concept.</title>
        <authorList>
            <person name="Krivoruchko A."/>
        </authorList>
    </citation>
    <scope>NUCLEOTIDE SEQUENCE</scope>
    <source>
        <strain evidence="13">IEGM 1279</strain>
    </source>
</reference>
<protein>
    <submittedName>
        <fullName evidence="13">Cation-transporting P-type ATPase</fullName>
    </submittedName>
</protein>
<dbReference type="Gene3D" id="1.20.1110.10">
    <property type="entry name" value="Calcium-transporting ATPase, transmembrane domain"/>
    <property type="match status" value="1"/>
</dbReference>
<comment type="catalytic activity">
    <reaction evidence="10">
        <text>ATP + H2O = ADP + phosphate + H(+)</text>
        <dbReference type="Rhea" id="RHEA:13065"/>
        <dbReference type="ChEBI" id="CHEBI:15377"/>
        <dbReference type="ChEBI" id="CHEBI:15378"/>
        <dbReference type="ChEBI" id="CHEBI:30616"/>
        <dbReference type="ChEBI" id="CHEBI:43474"/>
        <dbReference type="ChEBI" id="CHEBI:456216"/>
    </reaction>
</comment>
<organism evidence="13 14">
    <name type="scientific">Gordonia amicalis</name>
    <dbReference type="NCBI Taxonomy" id="89053"/>
    <lineage>
        <taxon>Bacteria</taxon>
        <taxon>Bacillati</taxon>
        <taxon>Actinomycetota</taxon>
        <taxon>Actinomycetes</taxon>
        <taxon>Mycobacteriales</taxon>
        <taxon>Gordoniaceae</taxon>
        <taxon>Gordonia</taxon>
    </lineage>
</organism>
<dbReference type="PANTHER" id="PTHR43294:SF21">
    <property type="entry name" value="CATION TRANSPORTING ATPASE"/>
    <property type="match status" value="1"/>
</dbReference>
<dbReference type="Gene3D" id="2.70.150.10">
    <property type="entry name" value="Calcium-transporting ATPase, cytoplasmic transduction domain A"/>
    <property type="match status" value="1"/>
</dbReference>
<evidence type="ECO:0000256" key="3">
    <source>
        <dbReference type="ARBA" id="ARBA00022475"/>
    </source>
</evidence>
<evidence type="ECO:0000256" key="7">
    <source>
        <dbReference type="ARBA" id="ARBA00022967"/>
    </source>
</evidence>
<comment type="caution">
    <text evidence="13">The sequence shown here is derived from an EMBL/GenBank/DDBJ whole genome shotgun (WGS) entry which is preliminary data.</text>
</comment>
<keyword evidence="3" id="KW-1003">Cell membrane</keyword>
<dbReference type="SUPFAM" id="SSF81653">
    <property type="entry name" value="Calcium ATPase, transduction domain A"/>
    <property type="match status" value="1"/>
</dbReference>
<dbReference type="PRINTS" id="PR00121">
    <property type="entry name" value="NAKATPASE"/>
</dbReference>
<dbReference type="InterPro" id="IPR001757">
    <property type="entry name" value="P_typ_ATPase"/>
</dbReference>
<dbReference type="NCBIfam" id="TIGR01494">
    <property type="entry name" value="ATPase_P-type"/>
    <property type="match status" value="2"/>
</dbReference>
<feature type="transmembrane region" description="Helical" evidence="11">
    <location>
        <begin position="58"/>
        <end position="79"/>
    </location>
</feature>
<feature type="domain" description="Cation-transporting P-type ATPase N-terminal" evidence="12">
    <location>
        <begin position="9"/>
        <end position="82"/>
    </location>
</feature>
<keyword evidence="4 11" id="KW-0812">Transmembrane</keyword>
<dbReference type="InterPro" id="IPR004014">
    <property type="entry name" value="ATPase_P-typ_cation-transptr_N"/>
</dbReference>
<dbReference type="GO" id="GO:0005886">
    <property type="term" value="C:plasma membrane"/>
    <property type="evidence" value="ECO:0007669"/>
    <property type="project" value="UniProtKB-SubCell"/>
</dbReference>
<keyword evidence="7" id="KW-1278">Translocase</keyword>
<feature type="transmembrane region" description="Helical" evidence="11">
    <location>
        <begin position="765"/>
        <end position="789"/>
    </location>
</feature>
<evidence type="ECO:0000313" key="13">
    <source>
        <dbReference type="EMBL" id="MDV6313421.1"/>
    </source>
</evidence>
<dbReference type="RefSeq" id="WP_317510340.1">
    <property type="nucleotide sequence ID" value="NZ_JAWLKH010000018.1"/>
</dbReference>
<dbReference type="InterPro" id="IPR044492">
    <property type="entry name" value="P_typ_ATPase_HD_dom"/>
</dbReference>
<feature type="transmembrane region" description="Helical" evidence="11">
    <location>
        <begin position="848"/>
        <end position="870"/>
    </location>
</feature>
<dbReference type="SUPFAM" id="SSF81665">
    <property type="entry name" value="Calcium ATPase, transmembrane domain M"/>
    <property type="match status" value="1"/>
</dbReference>
<dbReference type="GO" id="GO:0005524">
    <property type="term" value="F:ATP binding"/>
    <property type="evidence" value="ECO:0007669"/>
    <property type="project" value="UniProtKB-KW"/>
</dbReference>
<dbReference type="PANTHER" id="PTHR43294">
    <property type="entry name" value="SODIUM/POTASSIUM-TRANSPORTING ATPASE SUBUNIT ALPHA"/>
    <property type="match status" value="1"/>
</dbReference>
<evidence type="ECO:0000256" key="5">
    <source>
        <dbReference type="ARBA" id="ARBA00022741"/>
    </source>
</evidence>
<feature type="transmembrane region" description="Helical" evidence="11">
    <location>
        <begin position="245"/>
        <end position="270"/>
    </location>
</feature>
<dbReference type="InterPro" id="IPR006068">
    <property type="entry name" value="ATPase_P-typ_cation-transptr_C"/>
</dbReference>
<dbReference type="FunFam" id="3.40.50.1000:FF:000083">
    <property type="entry name" value="Sodium/potassium-transporting ATPase subunit alpha"/>
    <property type="match status" value="1"/>
</dbReference>
<dbReference type="GO" id="GO:0016887">
    <property type="term" value="F:ATP hydrolysis activity"/>
    <property type="evidence" value="ECO:0007669"/>
    <property type="project" value="InterPro"/>
</dbReference>
<evidence type="ECO:0000259" key="12">
    <source>
        <dbReference type="SMART" id="SM00831"/>
    </source>
</evidence>
<sequence length="915" mass="97330">MTVPDEMDIDPQEDIQQLLSDLGSSPNGLSPREVERRRLIHGPNTLTRTRGSRWFGQLLRQLTHPLALLLWVAALLAWISGSQPLSVAIVVVIVINAAFAFVQERHAERAVEALADIIPVTARVVREGPEEEIPASELVPGDVIHLAEGDRVSADARLIGGSVEVDLSTLTGESVPVHLQTQAAAGTGPIVEATDIVFSGTNVVGGDGRAVVFATGMRTELGHIASLSQRIGHDESPLERQVKRVAWLIAAVAVTMGLAFIPLGTALAGLSLRDSVNFAIGLLVANVPEGLLPTITLALALGVRILARNGSLVKRISAVETLGSTTVICTDKTGTLTQNRMTVTQIWTPAGVVGLPLDGTPSASLRHVAQVMTECCAATIDVDESGTITEFGDPTELALLRAASDLGVTPPHAGDSVASRTTGGPAAVRRTFAFDPVLRRMSTVVPTADGGRVNVKGAPEEVLELCTHIADRALTAADHAELHALIARWAGQGLRLLAVASKSVGPAQVGTIDRAGAERDLTLDGIVAMMDPPRTGVRDAIDVCHRAGIRIMVVTGDHALTARGIAEGVGIGSHHGLEVISGPDLDAMPETELDRLLERRTELVFARTSPEAKLRITDALRDLGEVVAMTGDGVNDAPALRRSDIGVAMGRNGTDVAREAATMVLTDDNFATIVTAVAAGRRVYDNVRKFIVYIFAHATPEVVPFLMYALSGGNIPLPLTVMQILAIDLGTETLPALALGREKAEPGLMNRAPRRRSQNVVDRELLFRSWGLLGGVSTILVVALFLGTLWRGGWHFGDPVDSGPLHSTWELATTMTFLGIVACQFGTAMASRCQRAPLSSIGVFSNRLLLWGFAFELTFVVVVVTVPACQDLFGTTTPPADLLVWLLPMPVVVWGADELYRWARRRGRAEAHSAH</sequence>
<keyword evidence="5" id="KW-0547">Nucleotide-binding</keyword>
<dbReference type="InterPro" id="IPR023214">
    <property type="entry name" value="HAD_sf"/>
</dbReference>
<keyword evidence="6" id="KW-0067">ATP-binding</keyword>
<dbReference type="PRINTS" id="PR00119">
    <property type="entry name" value="CATATPASE"/>
</dbReference>
<dbReference type="Pfam" id="PF00690">
    <property type="entry name" value="Cation_ATPase_N"/>
    <property type="match status" value="1"/>
</dbReference>
<dbReference type="Pfam" id="PF13246">
    <property type="entry name" value="Cation_ATPase"/>
    <property type="match status" value="1"/>
</dbReference>
<evidence type="ECO:0000256" key="11">
    <source>
        <dbReference type="SAM" id="Phobius"/>
    </source>
</evidence>
<dbReference type="Proteomes" id="UP001185922">
    <property type="component" value="Unassembled WGS sequence"/>
</dbReference>
<evidence type="ECO:0000256" key="1">
    <source>
        <dbReference type="ARBA" id="ARBA00004651"/>
    </source>
</evidence>
<dbReference type="SFLD" id="SFLDS00003">
    <property type="entry name" value="Haloacid_Dehalogenase"/>
    <property type="match status" value="1"/>
</dbReference>